<proteinExistence type="predicted"/>
<dbReference type="AlphaFoldDB" id="A0AAD7H7C6"/>
<reference evidence="2" key="1">
    <citation type="submission" date="2023-03" db="EMBL/GenBank/DDBJ databases">
        <title>Massive genome expansion in bonnet fungi (Mycena s.s.) driven by repeated elements and novel gene families across ecological guilds.</title>
        <authorList>
            <consortium name="Lawrence Berkeley National Laboratory"/>
            <person name="Harder C.B."/>
            <person name="Miyauchi S."/>
            <person name="Viragh M."/>
            <person name="Kuo A."/>
            <person name="Thoen E."/>
            <person name="Andreopoulos B."/>
            <person name="Lu D."/>
            <person name="Skrede I."/>
            <person name="Drula E."/>
            <person name="Henrissat B."/>
            <person name="Morin E."/>
            <person name="Kohler A."/>
            <person name="Barry K."/>
            <person name="LaButti K."/>
            <person name="Morin E."/>
            <person name="Salamov A."/>
            <person name="Lipzen A."/>
            <person name="Mereny Z."/>
            <person name="Hegedus B."/>
            <person name="Baldrian P."/>
            <person name="Stursova M."/>
            <person name="Weitz H."/>
            <person name="Taylor A."/>
            <person name="Grigoriev I.V."/>
            <person name="Nagy L.G."/>
            <person name="Martin F."/>
            <person name="Kauserud H."/>
        </authorList>
    </citation>
    <scope>NUCLEOTIDE SEQUENCE</scope>
    <source>
        <strain evidence="2">CBHHK182m</strain>
    </source>
</reference>
<accession>A0AAD7H7C6</accession>
<name>A0AAD7H7C6_9AGAR</name>
<sequence>MRPEPAITRPHRTARDDDTHAPARPSRHSRRRASVPGSLAWRPWVLTPRKRGNTARMWNPRERDSRFGWGPRPLQAQKPEARRQGEAGEMNENGEGGRTTAPHGLEASVLARLRAATRDGPREAQITDEGGGQRSPRGREASEEERVKTRERRRWNGNKAGLTARQALSVSLYATFLESDNESKRMSRSVAGIASVGDWAAVRVLRVPKVSLYVRRVVWPDTFGDVYDEESVERKKRMREIWVEGRSGMVVGIKPRMLIGRGTKLNSITRTHRWASSCLGNPADNMLESPPNEFDLLSLMGIVEKDMAVEGCNLSDVAWGWWAGGSNQKLAVAEDQSKTAKLPNDSSRPLENPELMKLIRSRGRPSSILYLATHSDLLLFVPESRLRVYEGHVSNSSCSTTRFALNSGGHNRRWRVWEVWNCGERKMSRAGEDRDVGAESLVVIISVFTSGPEQAASSMPLPRSCSGEFESGAGGTEYPKRQGVIEF</sequence>
<evidence type="ECO:0000256" key="1">
    <source>
        <dbReference type="SAM" id="MobiDB-lite"/>
    </source>
</evidence>
<keyword evidence="3" id="KW-1185">Reference proteome</keyword>
<dbReference type="EMBL" id="JARKIB010000335">
    <property type="protein sequence ID" value="KAJ7713813.1"/>
    <property type="molecule type" value="Genomic_DNA"/>
</dbReference>
<feature type="region of interest" description="Disordered" evidence="1">
    <location>
        <begin position="1"/>
        <end position="105"/>
    </location>
</feature>
<organism evidence="2 3">
    <name type="scientific">Mycena metata</name>
    <dbReference type="NCBI Taxonomy" id="1033252"/>
    <lineage>
        <taxon>Eukaryota</taxon>
        <taxon>Fungi</taxon>
        <taxon>Dikarya</taxon>
        <taxon>Basidiomycota</taxon>
        <taxon>Agaricomycotina</taxon>
        <taxon>Agaricomycetes</taxon>
        <taxon>Agaricomycetidae</taxon>
        <taxon>Agaricales</taxon>
        <taxon>Marasmiineae</taxon>
        <taxon>Mycenaceae</taxon>
        <taxon>Mycena</taxon>
    </lineage>
</organism>
<protein>
    <submittedName>
        <fullName evidence="2">Uncharacterized protein</fullName>
    </submittedName>
</protein>
<evidence type="ECO:0000313" key="3">
    <source>
        <dbReference type="Proteomes" id="UP001215598"/>
    </source>
</evidence>
<gene>
    <name evidence="2" type="ORF">B0H16DRAFT_1478389</name>
</gene>
<comment type="caution">
    <text evidence="2">The sequence shown here is derived from an EMBL/GenBank/DDBJ whole genome shotgun (WGS) entry which is preliminary data.</text>
</comment>
<feature type="compositionally biased region" description="Basic and acidic residues" evidence="1">
    <location>
        <begin position="137"/>
        <end position="148"/>
    </location>
</feature>
<evidence type="ECO:0000313" key="2">
    <source>
        <dbReference type="EMBL" id="KAJ7713813.1"/>
    </source>
</evidence>
<dbReference type="Proteomes" id="UP001215598">
    <property type="component" value="Unassembled WGS sequence"/>
</dbReference>
<feature type="region of interest" description="Disordered" evidence="1">
    <location>
        <begin position="117"/>
        <end position="153"/>
    </location>
</feature>
<feature type="region of interest" description="Disordered" evidence="1">
    <location>
        <begin position="468"/>
        <end position="487"/>
    </location>
</feature>